<dbReference type="SUPFAM" id="SSF143422">
    <property type="entry name" value="Transposase IS200-like"/>
    <property type="match status" value="1"/>
</dbReference>
<dbReference type="GO" id="GO:0003677">
    <property type="term" value="F:DNA binding"/>
    <property type="evidence" value="ECO:0007669"/>
    <property type="project" value="InterPro"/>
</dbReference>
<evidence type="ECO:0000313" key="2">
    <source>
        <dbReference type="EMBL" id="OKH48992.1"/>
    </source>
</evidence>
<comment type="caution">
    <text evidence="2">The sequence shown here is derived from an EMBL/GenBank/DDBJ whole genome shotgun (WGS) entry which is preliminary data.</text>
</comment>
<dbReference type="RefSeq" id="WP_073607773.1">
    <property type="nucleotide sequence ID" value="NZ_MRCG01000004.1"/>
</dbReference>
<proteinExistence type="predicted"/>
<dbReference type="AlphaFoldDB" id="A0A1U7J7B0"/>
<gene>
    <name evidence="2" type="ORF">NIES30_07365</name>
</gene>
<name>A0A1U7J7B0_9CYAN</name>
<organism evidence="2 3">
    <name type="scientific">Phormidium tenue NIES-30</name>
    <dbReference type="NCBI Taxonomy" id="549789"/>
    <lineage>
        <taxon>Bacteria</taxon>
        <taxon>Bacillati</taxon>
        <taxon>Cyanobacteriota</taxon>
        <taxon>Cyanophyceae</taxon>
        <taxon>Oscillatoriophycideae</taxon>
        <taxon>Oscillatoriales</taxon>
        <taxon>Oscillatoriaceae</taxon>
        <taxon>Phormidium</taxon>
    </lineage>
</organism>
<dbReference type="OrthoDB" id="9788881at2"/>
<protein>
    <submittedName>
        <fullName evidence="2">Transposase</fullName>
    </submittedName>
</protein>
<feature type="domain" description="Transposase IS200-like" evidence="1">
    <location>
        <begin position="9"/>
        <end position="123"/>
    </location>
</feature>
<dbReference type="Proteomes" id="UP000185557">
    <property type="component" value="Unassembled WGS sequence"/>
</dbReference>
<accession>A0A1U7J7B0</accession>
<dbReference type="GO" id="GO:0006313">
    <property type="term" value="P:DNA transposition"/>
    <property type="evidence" value="ECO:0007669"/>
    <property type="project" value="InterPro"/>
</dbReference>
<reference evidence="2 3" key="1">
    <citation type="submission" date="2016-11" db="EMBL/GenBank/DDBJ databases">
        <title>Draft Genome Sequences of Nine Cyanobacterial Strains from Diverse Habitats.</title>
        <authorList>
            <person name="Zhu T."/>
            <person name="Hou S."/>
            <person name="Lu X."/>
            <person name="Hess W.R."/>
        </authorList>
    </citation>
    <scope>NUCLEOTIDE SEQUENCE [LARGE SCALE GENOMIC DNA]</scope>
    <source>
        <strain evidence="2 3">NIES-30</strain>
    </source>
</reference>
<keyword evidence="3" id="KW-1185">Reference proteome</keyword>
<dbReference type="PANTHER" id="PTHR34322:SF2">
    <property type="entry name" value="TRANSPOSASE IS200-LIKE DOMAIN-CONTAINING PROTEIN"/>
    <property type="match status" value="1"/>
</dbReference>
<dbReference type="Pfam" id="PF01797">
    <property type="entry name" value="Y1_Tnp"/>
    <property type="match status" value="1"/>
</dbReference>
<dbReference type="PANTHER" id="PTHR34322">
    <property type="entry name" value="TRANSPOSASE, Y1_TNP DOMAIN-CONTAINING"/>
    <property type="match status" value="1"/>
</dbReference>
<dbReference type="InterPro" id="IPR002686">
    <property type="entry name" value="Transposase_17"/>
</dbReference>
<dbReference type="GO" id="GO:0004803">
    <property type="term" value="F:transposase activity"/>
    <property type="evidence" value="ECO:0007669"/>
    <property type="project" value="InterPro"/>
</dbReference>
<dbReference type="EMBL" id="MRCG01000004">
    <property type="protein sequence ID" value="OKH48992.1"/>
    <property type="molecule type" value="Genomic_DNA"/>
</dbReference>
<evidence type="ECO:0000313" key="3">
    <source>
        <dbReference type="Proteomes" id="UP000185557"/>
    </source>
</evidence>
<dbReference type="SMART" id="SM01321">
    <property type="entry name" value="Y1_Tnp"/>
    <property type="match status" value="1"/>
</dbReference>
<sequence>MPRSQRNLVPGEHYHLYNRGNNRQSIFFERENYLYFLKQFRHFVADETVHVVAYCLMPNHYHVLVYLREDGLSKAMQRFTMSYTNAINLRYKRCGALFQGRFNTIHVDSEAYLLQLTRYIHLNPVRACLVQRPEEWEFSSYCDYVELRRGTLPQMGSVLKQMGSAEAYRRFVEFPG</sequence>
<evidence type="ECO:0000259" key="1">
    <source>
        <dbReference type="SMART" id="SM01321"/>
    </source>
</evidence>
<dbReference type="STRING" id="549789.NIES30_07365"/>
<dbReference type="InterPro" id="IPR036515">
    <property type="entry name" value="Transposase_17_sf"/>
</dbReference>
<dbReference type="NCBIfam" id="NF047646">
    <property type="entry name" value="REP_Tyr_transpos"/>
    <property type="match status" value="1"/>
</dbReference>
<dbReference type="Gene3D" id="3.30.70.1290">
    <property type="entry name" value="Transposase IS200-like"/>
    <property type="match status" value="1"/>
</dbReference>